<dbReference type="SMART" id="SM00418">
    <property type="entry name" value="HTH_ARSR"/>
    <property type="match status" value="1"/>
</dbReference>
<dbReference type="GO" id="GO:0003700">
    <property type="term" value="F:DNA-binding transcription factor activity"/>
    <property type="evidence" value="ECO:0007669"/>
    <property type="project" value="InterPro"/>
</dbReference>
<dbReference type="PROSITE" id="PS50987">
    <property type="entry name" value="HTH_ARSR_2"/>
    <property type="match status" value="1"/>
</dbReference>
<keyword evidence="2" id="KW-0238">DNA-binding</keyword>
<dbReference type="Proteomes" id="UP000182227">
    <property type="component" value="Unassembled WGS sequence"/>
</dbReference>
<gene>
    <name evidence="5" type="ORF">BN970_00948</name>
</gene>
<organism evidence="5 6">
    <name type="scientific">Mycolicibacterium conceptionense</name>
    <dbReference type="NCBI Taxonomy" id="451644"/>
    <lineage>
        <taxon>Bacteria</taxon>
        <taxon>Bacillati</taxon>
        <taxon>Actinomycetota</taxon>
        <taxon>Actinomycetes</taxon>
        <taxon>Mycobacteriales</taxon>
        <taxon>Mycobacteriaceae</taxon>
        <taxon>Mycolicibacterium</taxon>
    </lineage>
</organism>
<dbReference type="EMBL" id="CTEF01000001">
    <property type="protein sequence ID" value="CQD05292.1"/>
    <property type="molecule type" value="Genomic_DNA"/>
</dbReference>
<keyword evidence="3" id="KW-0804">Transcription</keyword>
<dbReference type="Gene3D" id="1.10.10.10">
    <property type="entry name" value="Winged helix-like DNA-binding domain superfamily/Winged helix DNA-binding domain"/>
    <property type="match status" value="1"/>
</dbReference>
<dbReference type="InterPro" id="IPR051081">
    <property type="entry name" value="HTH_MetalResp_TranReg"/>
</dbReference>
<evidence type="ECO:0000259" key="4">
    <source>
        <dbReference type="PROSITE" id="PS50987"/>
    </source>
</evidence>
<dbReference type="SUPFAM" id="SSF46785">
    <property type="entry name" value="Winged helix' DNA-binding domain"/>
    <property type="match status" value="1"/>
</dbReference>
<dbReference type="Pfam" id="PF12840">
    <property type="entry name" value="HTH_20"/>
    <property type="match status" value="1"/>
</dbReference>
<dbReference type="InterPro" id="IPR036388">
    <property type="entry name" value="WH-like_DNA-bd_sf"/>
</dbReference>
<dbReference type="GO" id="GO:0003677">
    <property type="term" value="F:DNA binding"/>
    <property type="evidence" value="ECO:0007669"/>
    <property type="project" value="UniProtKB-KW"/>
</dbReference>
<evidence type="ECO:0000256" key="2">
    <source>
        <dbReference type="ARBA" id="ARBA00023125"/>
    </source>
</evidence>
<proteinExistence type="predicted"/>
<dbReference type="PRINTS" id="PR00778">
    <property type="entry name" value="HTHARSR"/>
</dbReference>
<dbReference type="InterPro" id="IPR011991">
    <property type="entry name" value="ArsR-like_HTH"/>
</dbReference>
<dbReference type="PANTHER" id="PTHR33154:SF33">
    <property type="entry name" value="TRANSCRIPTIONAL REPRESSOR SDPR"/>
    <property type="match status" value="1"/>
</dbReference>
<dbReference type="CDD" id="cd00090">
    <property type="entry name" value="HTH_ARSR"/>
    <property type="match status" value="1"/>
</dbReference>
<feature type="domain" description="HTH arsR-type" evidence="4">
    <location>
        <begin position="25"/>
        <end position="119"/>
    </location>
</feature>
<evidence type="ECO:0000256" key="3">
    <source>
        <dbReference type="ARBA" id="ARBA00023163"/>
    </source>
</evidence>
<accession>A0A0U1D1G8</accession>
<dbReference type="AlphaFoldDB" id="A0A0U1D1G8"/>
<reference evidence="5 6" key="1">
    <citation type="submission" date="2015-03" db="EMBL/GenBank/DDBJ databases">
        <authorList>
            <person name="Murphy D."/>
        </authorList>
    </citation>
    <scope>NUCLEOTIDE SEQUENCE [LARGE SCALE GENOMIC DNA]</scope>
    <source>
        <strain evidence="5 6">D16</strain>
    </source>
</reference>
<dbReference type="NCBIfam" id="NF033788">
    <property type="entry name" value="HTH_metalloreg"/>
    <property type="match status" value="1"/>
</dbReference>
<dbReference type="PANTHER" id="PTHR33154">
    <property type="entry name" value="TRANSCRIPTIONAL REGULATOR, ARSR FAMILY"/>
    <property type="match status" value="1"/>
</dbReference>
<keyword evidence="1" id="KW-0805">Transcription regulation</keyword>
<evidence type="ECO:0000313" key="5">
    <source>
        <dbReference type="EMBL" id="CQD05292.1"/>
    </source>
</evidence>
<sequence>MPDTRLRAGQTFGRLDPVRLVSVDLRFVVTYPSSDPWAALADGSRRAIVRRLAAGPLAVGELARELPISRPAVSQHLKVLKSAGLVCDRAAGTRRVYHVDPDGIAALRAELDSFWGRALHAYQEIVEQEAQPT</sequence>
<name>A0A0U1D1G8_9MYCO</name>
<evidence type="ECO:0000313" key="6">
    <source>
        <dbReference type="Proteomes" id="UP000182227"/>
    </source>
</evidence>
<dbReference type="InterPro" id="IPR001845">
    <property type="entry name" value="HTH_ArsR_DNA-bd_dom"/>
</dbReference>
<protein>
    <submittedName>
        <fullName evidence="5">ArsR family transcriptional regulator</fullName>
    </submittedName>
</protein>
<dbReference type="InterPro" id="IPR036390">
    <property type="entry name" value="WH_DNA-bd_sf"/>
</dbReference>
<evidence type="ECO:0000256" key="1">
    <source>
        <dbReference type="ARBA" id="ARBA00023015"/>
    </source>
</evidence>